<evidence type="ECO:0000256" key="3">
    <source>
        <dbReference type="ARBA" id="ARBA00023239"/>
    </source>
</evidence>
<dbReference type="Pfam" id="PF00291">
    <property type="entry name" value="PALP"/>
    <property type="match status" value="1"/>
</dbReference>
<comment type="cofactor">
    <cofactor evidence="1">
        <name>pyridoxal 5'-phosphate</name>
        <dbReference type="ChEBI" id="CHEBI:597326"/>
    </cofactor>
</comment>
<dbReference type="RefSeq" id="WP_254156652.1">
    <property type="nucleotide sequence ID" value="NZ_CP100355.1"/>
</dbReference>
<keyword evidence="6" id="KW-1185">Reference proteome</keyword>
<feature type="domain" description="Tryptophan synthase beta chain-like PALP" evidence="4">
    <location>
        <begin position="75"/>
        <end position="381"/>
    </location>
</feature>
<dbReference type="InterPro" id="IPR001926">
    <property type="entry name" value="TrpB-like_PALP"/>
</dbReference>
<dbReference type="KEGG" id="sawl:NGM29_12780"/>
<evidence type="ECO:0000313" key="6">
    <source>
        <dbReference type="Proteomes" id="UP001056855"/>
    </source>
</evidence>
<evidence type="ECO:0000256" key="2">
    <source>
        <dbReference type="ARBA" id="ARBA00022898"/>
    </source>
</evidence>
<gene>
    <name evidence="5" type="ORF">NGM29_12780</name>
</gene>
<dbReference type="Proteomes" id="UP001056855">
    <property type="component" value="Chromosome"/>
</dbReference>
<name>A0A9E7N8W2_9EURY</name>
<dbReference type="GO" id="GO:0006565">
    <property type="term" value="P:L-serine catabolic process"/>
    <property type="evidence" value="ECO:0007669"/>
    <property type="project" value="TreeGrafter"/>
</dbReference>
<dbReference type="PANTHER" id="PTHR48078">
    <property type="entry name" value="THREONINE DEHYDRATASE, MITOCHONDRIAL-RELATED"/>
    <property type="match status" value="1"/>
</dbReference>
<dbReference type="NCBIfam" id="NF006050">
    <property type="entry name" value="PRK08197.1"/>
    <property type="match status" value="1"/>
</dbReference>
<keyword evidence="2" id="KW-0663">Pyridoxal phosphate</keyword>
<dbReference type="GO" id="GO:0004794">
    <property type="term" value="F:threonine deaminase activity"/>
    <property type="evidence" value="ECO:0007669"/>
    <property type="project" value="TreeGrafter"/>
</dbReference>
<protein>
    <submittedName>
        <fullName evidence="5">Threonine synthase</fullName>
        <ecNumber evidence="5">4.2.3.1</ecNumber>
    </submittedName>
</protein>
<reference evidence="5" key="1">
    <citation type="submission" date="2022-06" db="EMBL/GenBank/DDBJ databases">
        <title>Diverse halophilic archaea isolated from saline environments.</title>
        <authorList>
            <person name="Cui H.-L."/>
        </authorList>
    </citation>
    <scope>NUCLEOTIDE SEQUENCE</scope>
    <source>
        <strain evidence="5">WLHS1</strain>
    </source>
</reference>
<dbReference type="GO" id="GO:0004795">
    <property type="term" value="F:threonine synthase activity"/>
    <property type="evidence" value="ECO:0007669"/>
    <property type="project" value="UniProtKB-EC"/>
</dbReference>
<sequence>MTNTNSVVSHFECYDCGSTYDLEHTEFPCPECGGILDPKYDYEAIDVSREEIEARNGSMWKYRELLPILDTDDIVSMGEGNTPIVECPALAEEMGVARVAIKDEGQNPTNTFKDRGASASVSGASQQGIREVAIPSAGNAGQAAAAYTARAGIDCTVVLNYQSNDIQKTMVEAHGADLHLVDGKLDKAGGKFGELSDENGWYTVATFQTPFRHEGKKTMGLELFEQYGWGSPDEIFYPTGGGVGLIGIWKAYQELAELGWLEDETPPSLNVAQSKGCAPVVDAIEEHREEHEAWDCPESIGRGIEVPDPGASPWMLEAVYETGGTGVAVSDSEALDGAIAAARHAGIEMCVEPGAALAAAMQMAEEGELDEDDEILIINTGAGNKATDALSYALN</sequence>
<organism evidence="5 6">
    <name type="scientific">Natronosalvus rutilus</name>
    <dbReference type="NCBI Taxonomy" id="2953753"/>
    <lineage>
        <taxon>Archaea</taxon>
        <taxon>Methanobacteriati</taxon>
        <taxon>Methanobacteriota</taxon>
        <taxon>Stenosarchaea group</taxon>
        <taxon>Halobacteria</taxon>
        <taxon>Halobacteriales</taxon>
        <taxon>Natrialbaceae</taxon>
        <taxon>Natronosalvus</taxon>
    </lineage>
</organism>
<dbReference type="AlphaFoldDB" id="A0A9E7N8W2"/>
<evidence type="ECO:0000313" key="5">
    <source>
        <dbReference type="EMBL" id="UTF52654.1"/>
    </source>
</evidence>
<evidence type="ECO:0000256" key="1">
    <source>
        <dbReference type="ARBA" id="ARBA00001933"/>
    </source>
</evidence>
<dbReference type="Gene3D" id="3.40.50.1100">
    <property type="match status" value="2"/>
</dbReference>
<dbReference type="SUPFAM" id="SSF53686">
    <property type="entry name" value="Tryptophan synthase beta subunit-like PLP-dependent enzymes"/>
    <property type="match status" value="1"/>
</dbReference>
<dbReference type="GO" id="GO:0006567">
    <property type="term" value="P:L-threonine catabolic process"/>
    <property type="evidence" value="ECO:0007669"/>
    <property type="project" value="TreeGrafter"/>
</dbReference>
<accession>A0A9E7N8W2</accession>
<dbReference type="GO" id="GO:0009097">
    <property type="term" value="P:isoleucine biosynthetic process"/>
    <property type="evidence" value="ECO:0007669"/>
    <property type="project" value="TreeGrafter"/>
</dbReference>
<keyword evidence="3 5" id="KW-0456">Lyase</keyword>
<dbReference type="PANTHER" id="PTHR48078:SF6">
    <property type="entry name" value="L-THREONINE DEHYDRATASE CATABOLIC TDCB"/>
    <property type="match status" value="1"/>
</dbReference>
<dbReference type="InterPro" id="IPR036052">
    <property type="entry name" value="TrpB-like_PALP_sf"/>
</dbReference>
<evidence type="ECO:0000259" key="4">
    <source>
        <dbReference type="Pfam" id="PF00291"/>
    </source>
</evidence>
<dbReference type="GO" id="GO:0003941">
    <property type="term" value="F:L-serine ammonia-lyase activity"/>
    <property type="evidence" value="ECO:0007669"/>
    <property type="project" value="TreeGrafter"/>
</dbReference>
<dbReference type="EC" id="4.2.3.1" evidence="5"/>
<dbReference type="InterPro" id="IPR050147">
    <property type="entry name" value="Ser/Thr_Dehydratase"/>
</dbReference>
<dbReference type="EMBL" id="CP100355">
    <property type="protein sequence ID" value="UTF52654.1"/>
    <property type="molecule type" value="Genomic_DNA"/>
</dbReference>
<dbReference type="GeneID" id="73290936"/>
<proteinExistence type="predicted"/>